<dbReference type="KEGG" id="fbe:FF125_00140"/>
<gene>
    <name evidence="2" type="ORF">FF125_00140</name>
</gene>
<feature type="transmembrane region" description="Helical" evidence="1">
    <location>
        <begin position="40"/>
        <end position="67"/>
    </location>
</feature>
<name>A0A5B7TP50_9FLAO</name>
<evidence type="ECO:0000313" key="3">
    <source>
        <dbReference type="Proteomes" id="UP000306229"/>
    </source>
</evidence>
<dbReference type="OrthoDB" id="9839780at2"/>
<evidence type="ECO:0000313" key="2">
    <source>
        <dbReference type="EMBL" id="QCX36916.1"/>
    </source>
</evidence>
<dbReference type="RefSeq" id="WP_138947877.1">
    <property type="nucleotide sequence ID" value="NZ_CP040749.1"/>
</dbReference>
<feature type="transmembrane region" description="Helical" evidence="1">
    <location>
        <begin position="79"/>
        <end position="97"/>
    </location>
</feature>
<proteinExistence type="predicted"/>
<evidence type="ECO:0000256" key="1">
    <source>
        <dbReference type="SAM" id="Phobius"/>
    </source>
</evidence>
<protein>
    <submittedName>
        <fullName evidence="2">Uncharacterized protein</fullName>
    </submittedName>
</protein>
<keyword evidence="1" id="KW-1133">Transmembrane helix</keyword>
<accession>A0A5B7TP50</accession>
<feature type="transmembrane region" description="Helical" evidence="1">
    <location>
        <begin position="103"/>
        <end position="124"/>
    </location>
</feature>
<sequence>MNISARIIKTAFKSALLAASLLYFVILGLNEGRILDALPFLPICLIVSFILSMLGVSFTIVPFYYLGKKDQLPKIGKKFFPLYAILSFSFCLMFTIITDFIAAFVILGIAYITAMFAWMWFFMLNTNKNNSK</sequence>
<reference evidence="2 3" key="1">
    <citation type="submission" date="2019-05" db="EMBL/GenBank/DDBJ databases">
        <title>Algicella ahnfeltiae gen. nov., sp. nov., a novel marine bacterium of the family Flavobacteriaceae isolated from a red alga.</title>
        <authorList>
            <person name="Nedashkovskaya O.I."/>
            <person name="Kukhlevskiy A.D."/>
            <person name="Kim S.-G."/>
            <person name="Zhukova N.V."/>
            <person name="Mikhailov V.V."/>
        </authorList>
    </citation>
    <scope>NUCLEOTIDE SEQUENCE [LARGE SCALE GENOMIC DNA]</scope>
    <source>
        <strain evidence="2 3">10Alg115</strain>
    </source>
</reference>
<dbReference type="AlphaFoldDB" id="A0A5B7TP50"/>
<keyword evidence="1" id="KW-0812">Transmembrane</keyword>
<organism evidence="2 3">
    <name type="scientific">Aureibaculum algae</name>
    <dbReference type="NCBI Taxonomy" id="2584122"/>
    <lineage>
        <taxon>Bacteria</taxon>
        <taxon>Pseudomonadati</taxon>
        <taxon>Bacteroidota</taxon>
        <taxon>Flavobacteriia</taxon>
        <taxon>Flavobacteriales</taxon>
        <taxon>Flavobacteriaceae</taxon>
        <taxon>Aureibaculum</taxon>
    </lineage>
</organism>
<dbReference type="EMBL" id="CP040749">
    <property type="protein sequence ID" value="QCX36916.1"/>
    <property type="molecule type" value="Genomic_DNA"/>
</dbReference>
<dbReference type="Proteomes" id="UP000306229">
    <property type="component" value="Chromosome"/>
</dbReference>
<keyword evidence="3" id="KW-1185">Reference proteome</keyword>
<keyword evidence="1" id="KW-0472">Membrane</keyword>